<name>A0A6N7XND0_9ACTN</name>
<dbReference type="Proteomes" id="UP000469325">
    <property type="component" value="Unassembled WGS sequence"/>
</dbReference>
<dbReference type="EMBL" id="VUNC01000004">
    <property type="protein sequence ID" value="MST72748.1"/>
    <property type="molecule type" value="Genomic_DNA"/>
</dbReference>
<proteinExistence type="inferred from homology"/>
<reference evidence="8 9" key="1">
    <citation type="submission" date="2019-08" db="EMBL/GenBank/DDBJ databases">
        <title>In-depth cultivation of the pig gut microbiome towards novel bacterial diversity and tailored functional studies.</title>
        <authorList>
            <person name="Wylensek D."/>
            <person name="Hitch T.C.A."/>
            <person name="Clavel T."/>
        </authorList>
    </citation>
    <scope>NUCLEOTIDE SEQUENCE [LARGE SCALE GENOMIC DNA]</scope>
    <source>
        <strain evidence="8 9">CA-Schmier-601-WT-1</strain>
    </source>
</reference>
<dbReference type="InterPro" id="IPR051214">
    <property type="entry name" value="GH32_Enzymes"/>
</dbReference>
<dbReference type="PROSITE" id="PS00609">
    <property type="entry name" value="GLYCOSYL_HYDROL_F32"/>
    <property type="match status" value="1"/>
</dbReference>
<dbReference type="InterPro" id="IPR013320">
    <property type="entry name" value="ConA-like_dom_sf"/>
</dbReference>
<evidence type="ECO:0000256" key="5">
    <source>
        <dbReference type="RuleBase" id="RU362110"/>
    </source>
</evidence>
<dbReference type="InterPro" id="IPR018053">
    <property type="entry name" value="Glyco_hydro_32_AS"/>
</dbReference>
<keyword evidence="4 5" id="KW-0326">Glycosidase</keyword>
<dbReference type="GO" id="GO:0004564">
    <property type="term" value="F:beta-fructofuranosidase activity"/>
    <property type="evidence" value="ECO:0007669"/>
    <property type="project" value="UniProtKB-EC"/>
</dbReference>
<dbReference type="PANTHER" id="PTHR43101:SF1">
    <property type="entry name" value="BETA-FRUCTOSIDASE"/>
    <property type="match status" value="1"/>
</dbReference>
<evidence type="ECO:0000256" key="3">
    <source>
        <dbReference type="ARBA" id="ARBA00022801"/>
    </source>
</evidence>
<dbReference type="AlphaFoldDB" id="A0A6N7XND0"/>
<keyword evidence="3 5" id="KW-0378">Hydrolase</keyword>
<dbReference type="SUPFAM" id="SSF49899">
    <property type="entry name" value="Concanavalin A-like lectins/glucanases"/>
    <property type="match status" value="1"/>
</dbReference>
<evidence type="ECO:0000256" key="2">
    <source>
        <dbReference type="ARBA" id="ARBA00012758"/>
    </source>
</evidence>
<dbReference type="RefSeq" id="WP_154435195.1">
    <property type="nucleotide sequence ID" value="NZ_VUNC01000004.1"/>
</dbReference>
<dbReference type="InterPro" id="IPR001362">
    <property type="entry name" value="Glyco_hydro_32"/>
</dbReference>
<dbReference type="PANTHER" id="PTHR43101">
    <property type="entry name" value="BETA-FRUCTOSIDASE"/>
    <property type="match status" value="1"/>
</dbReference>
<feature type="domain" description="Glycosyl hydrolase family 32 C-terminal" evidence="7">
    <location>
        <begin position="437"/>
        <end position="479"/>
    </location>
</feature>
<accession>A0A6N7XND0</accession>
<dbReference type="SUPFAM" id="SSF75005">
    <property type="entry name" value="Arabinanase/levansucrase/invertase"/>
    <property type="match status" value="1"/>
</dbReference>
<dbReference type="EC" id="3.2.1.26" evidence="2"/>
<evidence type="ECO:0000259" key="7">
    <source>
        <dbReference type="Pfam" id="PF08244"/>
    </source>
</evidence>
<evidence type="ECO:0000259" key="6">
    <source>
        <dbReference type="Pfam" id="PF00251"/>
    </source>
</evidence>
<dbReference type="Pfam" id="PF08244">
    <property type="entry name" value="Glyco_hydro_32C"/>
    <property type="match status" value="1"/>
</dbReference>
<dbReference type="GO" id="GO:0005975">
    <property type="term" value="P:carbohydrate metabolic process"/>
    <property type="evidence" value="ECO:0007669"/>
    <property type="project" value="InterPro"/>
</dbReference>
<dbReference type="Pfam" id="PF00251">
    <property type="entry name" value="Glyco_hydro_32N"/>
    <property type="match status" value="1"/>
</dbReference>
<feature type="domain" description="Glycosyl hydrolase family 32 N-terminal" evidence="6">
    <location>
        <begin position="18"/>
        <end position="343"/>
    </location>
</feature>
<keyword evidence="9" id="KW-1185">Reference proteome</keyword>
<evidence type="ECO:0000313" key="9">
    <source>
        <dbReference type="Proteomes" id="UP000469325"/>
    </source>
</evidence>
<dbReference type="SMART" id="SM00640">
    <property type="entry name" value="Glyco_32"/>
    <property type="match status" value="1"/>
</dbReference>
<sequence>MAGSNTEHPAHDWRPAYHITVPNGSLNDPNGLCQIDGTYHVFHQYTPSWPARGVCWAHWTTRDFRTWEFHGSPIHPDGDLDRNGSYSGSAVVRDGRMWCYLTGNVKEPGNYDYDFAGRKANELLCVSDDGDHFDCKRLVLSNADYPAYCSNHVRDPYVWGQGGEYHMLLGVRTVKNRSAVILYHSRNGIDWQMEGSLSTVGERPLGYMWECPGRIAVGGRQYLLVCPQGVPKRDLAFQSIYNCGVFPLPGDLVEMARGDVGRMEAAGPQRVLDPESFVELDYGFDFYAPQAFTDESGRTMLMGWIGLPDVVGEYDDPTRAWKCSITVPRELSTNAAGRLCQWPVAEVDALRGERVALTPEGAHGTSGLIGSSPYDMVCMDGAVGATVPGCQLDLIVSGIRGGGRICLNADLELSVVGQAVELAFLRRAGRGRGVRRVPLSALSEGALRSVRVLVDTSVVEVFLNGGEVTLTTRWYPDRVDRLGVSSTLQGDHSAWRLDGWTFLGV</sequence>
<comment type="caution">
    <text evidence="8">The sequence shown here is derived from an EMBL/GenBank/DDBJ whole genome shotgun (WGS) entry which is preliminary data.</text>
</comment>
<dbReference type="InterPro" id="IPR013148">
    <property type="entry name" value="Glyco_hydro_32_N"/>
</dbReference>
<dbReference type="Gene3D" id="2.60.120.560">
    <property type="entry name" value="Exo-inulinase, domain 1"/>
    <property type="match status" value="1"/>
</dbReference>
<dbReference type="InterPro" id="IPR013189">
    <property type="entry name" value="Glyco_hydro_32_C"/>
</dbReference>
<evidence type="ECO:0000256" key="4">
    <source>
        <dbReference type="ARBA" id="ARBA00023295"/>
    </source>
</evidence>
<dbReference type="CDD" id="cd18623">
    <property type="entry name" value="GH32_ScrB-like"/>
    <property type="match status" value="1"/>
</dbReference>
<dbReference type="InterPro" id="IPR023296">
    <property type="entry name" value="Glyco_hydro_beta-prop_sf"/>
</dbReference>
<dbReference type="Gene3D" id="2.115.10.20">
    <property type="entry name" value="Glycosyl hydrolase domain, family 43"/>
    <property type="match status" value="1"/>
</dbReference>
<evidence type="ECO:0000256" key="1">
    <source>
        <dbReference type="ARBA" id="ARBA00009902"/>
    </source>
</evidence>
<organism evidence="8 9">
    <name type="scientific">Olsenella porci</name>
    <dbReference type="NCBI Taxonomy" id="2652279"/>
    <lineage>
        <taxon>Bacteria</taxon>
        <taxon>Bacillati</taxon>
        <taxon>Actinomycetota</taxon>
        <taxon>Coriobacteriia</taxon>
        <taxon>Coriobacteriales</taxon>
        <taxon>Atopobiaceae</taxon>
        <taxon>Olsenella</taxon>
    </lineage>
</organism>
<protein>
    <recommendedName>
        <fullName evidence="2">beta-fructofuranosidase</fullName>
        <ecNumber evidence="2">3.2.1.26</ecNumber>
    </recommendedName>
</protein>
<evidence type="ECO:0000313" key="8">
    <source>
        <dbReference type="EMBL" id="MST72748.1"/>
    </source>
</evidence>
<comment type="similarity">
    <text evidence="1 5">Belongs to the glycosyl hydrolase 32 family.</text>
</comment>
<gene>
    <name evidence="8" type="ORF">FYJ68_06475</name>
</gene>